<dbReference type="VEuPathDB" id="CryptoDB:Cvel_10966"/>
<accession>A0A0G4I4P6</accession>
<evidence type="ECO:0000313" key="1">
    <source>
        <dbReference type="EMBL" id="CEM51941.1"/>
    </source>
</evidence>
<dbReference type="AlphaFoldDB" id="A0A0G4I4P6"/>
<dbReference type="EMBL" id="CDMZ01005096">
    <property type="protein sequence ID" value="CEM51941.1"/>
    <property type="molecule type" value="Genomic_DNA"/>
</dbReference>
<proteinExistence type="predicted"/>
<name>A0A0G4I4P6_9ALVE</name>
<gene>
    <name evidence="1" type="ORF">Cvel_10966</name>
</gene>
<organism evidence="1">
    <name type="scientific">Chromera velia CCMP2878</name>
    <dbReference type="NCBI Taxonomy" id="1169474"/>
    <lineage>
        <taxon>Eukaryota</taxon>
        <taxon>Sar</taxon>
        <taxon>Alveolata</taxon>
        <taxon>Colpodellida</taxon>
        <taxon>Chromeraceae</taxon>
        <taxon>Chromera</taxon>
    </lineage>
</organism>
<dbReference type="PhylomeDB" id="A0A0G4I4P6"/>
<reference evidence="1" key="1">
    <citation type="submission" date="2014-11" db="EMBL/GenBank/DDBJ databases">
        <authorList>
            <person name="Otto D Thomas"/>
            <person name="Naeem Raeece"/>
        </authorList>
    </citation>
    <scope>NUCLEOTIDE SEQUENCE</scope>
</reference>
<protein>
    <submittedName>
        <fullName evidence="1">Uncharacterized protein</fullName>
    </submittedName>
</protein>
<sequence>MFPLGDAHGGRIPPLSQILQTVQQNTDSLKTYISAHHEIACRSIQQHDAQLAMFAEAAKLQSRGLEQFLASQEKADLHIREIVRLDLKALAREKQAELGEEEMERTEPMLRNYVHALADFVEAVGGRETQSQNGELNVAASVATIKKAEVKPRVWRGGRELPPLTIITFSDERTAKDFDTVFGLSRTVKFQEVNCRIRLRKTRPQARRNDFEWAFELGVRSQNADTRARAQGILSRDDPITNMLHTSRMYCGIARMRESFPLPALNFVTQ</sequence>